<evidence type="ECO:0000313" key="2">
    <source>
        <dbReference type="EMBL" id="OBS67842.1"/>
    </source>
</evidence>
<reference evidence="2 3" key="1">
    <citation type="submission" date="2016-06" db="EMBL/GenBank/DDBJ databases">
        <title>The Draft Genome Sequence and Annotation of the Desert Woodrat Neotoma lepida.</title>
        <authorList>
            <person name="Campbell M."/>
            <person name="Oakeson K.F."/>
            <person name="Yandell M."/>
            <person name="Halpert J.R."/>
            <person name="Dearing D."/>
        </authorList>
    </citation>
    <scope>NUCLEOTIDE SEQUENCE [LARGE SCALE GENOMIC DNA]</scope>
    <source>
        <strain evidence="2">417</strain>
        <tissue evidence="2">Liver</tissue>
    </source>
</reference>
<protein>
    <submittedName>
        <fullName evidence="2">Uncharacterized protein</fullName>
    </submittedName>
</protein>
<comment type="caution">
    <text evidence="2">The sequence shown here is derived from an EMBL/GenBank/DDBJ whole genome shotgun (WGS) entry which is preliminary data.</text>
</comment>
<gene>
    <name evidence="2" type="ORF">A6R68_03616</name>
</gene>
<organism evidence="2 3">
    <name type="scientific">Neotoma lepida</name>
    <name type="common">Desert woodrat</name>
    <dbReference type="NCBI Taxonomy" id="56216"/>
    <lineage>
        <taxon>Eukaryota</taxon>
        <taxon>Metazoa</taxon>
        <taxon>Chordata</taxon>
        <taxon>Craniata</taxon>
        <taxon>Vertebrata</taxon>
        <taxon>Euteleostomi</taxon>
        <taxon>Mammalia</taxon>
        <taxon>Eutheria</taxon>
        <taxon>Euarchontoglires</taxon>
        <taxon>Glires</taxon>
        <taxon>Rodentia</taxon>
        <taxon>Myomorpha</taxon>
        <taxon>Muroidea</taxon>
        <taxon>Cricetidae</taxon>
        <taxon>Neotominae</taxon>
        <taxon>Neotoma</taxon>
    </lineage>
</organism>
<dbReference type="STRING" id="56216.A0A1A6GR61"/>
<dbReference type="EMBL" id="LZPO01076801">
    <property type="protein sequence ID" value="OBS67842.1"/>
    <property type="molecule type" value="Genomic_DNA"/>
</dbReference>
<feature type="non-terminal residue" evidence="2">
    <location>
        <position position="1"/>
    </location>
</feature>
<dbReference type="AlphaFoldDB" id="A0A1A6GR61"/>
<evidence type="ECO:0000256" key="1">
    <source>
        <dbReference type="SAM" id="MobiDB-lite"/>
    </source>
</evidence>
<sequence length="64" mass="6638">AQSVAANTITVRASNVTAAIKFVNTKSVSSTSKNTLVRPPIRSLHSDTQGTAKQGLGRTLANVT</sequence>
<accession>A0A1A6GR61</accession>
<keyword evidence="3" id="KW-1185">Reference proteome</keyword>
<name>A0A1A6GR61_NEOLE</name>
<dbReference type="Proteomes" id="UP000092124">
    <property type="component" value="Unassembled WGS sequence"/>
</dbReference>
<proteinExistence type="predicted"/>
<evidence type="ECO:0000313" key="3">
    <source>
        <dbReference type="Proteomes" id="UP000092124"/>
    </source>
</evidence>
<feature type="non-terminal residue" evidence="2">
    <location>
        <position position="64"/>
    </location>
</feature>
<feature type="region of interest" description="Disordered" evidence="1">
    <location>
        <begin position="41"/>
        <end position="64"/>
    </location>
</feature>